<evidence type="ECO:0000313" key="2">
    <source>
        <dbReference type="Proteomes" id="UP000326553"/>
    </source>
</evidence>
<dbReference type="KEGG" id="salw:CP975_19175"/>
<name>A0A5J6HGM9_STRAD</name>
<sequence length="168" mass="18823">MEPRSAAAVGRDFPYTARTTCYIEVHEDGRVTHGDDRAAYERAVAGKSRLFAVWPGEWSSHLFVIDDLDEYAKAHGIKHDQNRTGLEEHVHDVEWTEATGRDLNPRSPYISIRLNLTCGCEIRDLSTFASQIREQQGWAIATSVGWGSSSSPEGTSYSLRVRRKSLGI</sequence>
<organism evidence="1 2">
    <name type="scientific">Streptomyces alboniger</name>
    <dbReference type="NCBI Taxonomy" id="132473"/>
    <lineage>
        <taxon>Bacteria</taxon>
        <taxon>Bacillati</taxon>
        <taxon>Actinomycetota</taxon>
        <taxon>Actinomycetes</taxon>
        <taxon>Kitasatosporales</taxon>
        <taxon>Streptomycetaceae</taxon>
        <taxon>Streptomyces</taxon>
        <taxon>Streptomyces aurantiacus group</taxon>
    </lineage>
</organism>
<protein>
    <submittedName>
        <fullName evidence="1">Uncharacterized protein</fullName>
    </submittedName>
</protein>
<proteinExistence type="predicted"/>
<reference evidence="1 2" key="1">
    <citation type="submission" date="2017-09" db="EMBL/GenBank/DDBJ databases">
        <authorList>
            <person name="Lee N."/>
            <person name="Cho B.-K."/>
        </authorList>
    </citation>
    <scope>NUCLEOTIDE SEQUENCE [LARGE SCALE GENOMIC DNA]</scope>
    <source>
        <strain evidence="1 2">ATCC 12461</strain>
    </source>
</reference>
<evidence type="ECO:0000313" key="1">
    <source>
        <dbReference type="EMBL" id="QEV19336.1"/>
    </source>
</evidence>
<keyword evidence="2" id="KW-1185">Reference proteome</keyword>
<accession>A0A5J6HGM9</accession>
<gene>
    <name evidence="1" type="ORF">CP975_19175</name>
</gene>
<dbReference type="Proteomes" id="UP000326553">
    <property type="component" value="Chromosome"/>
</dbReference>
<dbReference type="AlphaFoldDB" id="A0A5J6HGM9"/>
<dbReference type="EMBL" id="CP023695">
    <property type="protein sequence ID" value="QEV19336.1"/>
    <property type="molecule type" value="Genomic_DNA"/>
</dbReference>
<dbReference type="OrthoDB" id="2624360at2"/>